<dbReference type="STRING" id="454006.SAMN05421825_3403"/>
<dbReference type="OrthoDB" id="5735516at2"/>
<keyword evidence="2" id="KW-1185">Reference proteome</keyword>
<dbReference type="RefSeq" id="WP_089874612.1">
    <property type="nucleotide sequence ID" value="NZ_FNBH01000004.1"/>
</dbReference>
<reference evidence="2" key="1">
    <citation type="submission" date="2016-10" db="EMBL/GenBank/DDBJ databases">
        <authorList>
            <person name="Varghese N."/>
            <person name="Submissions S."/>
        </authorList>
    </citation>
    <scope>NUCLEOTIDE SEQUENCE [LARGE SCALE GENOMIC DNA]</scope>
    <source>
        <strain evidence="2">DSM 19684</strain>
    </source>
</reference>
<dbReference type="InterPro" id="IPR046525">
    <property type="entry name" value="DUF6702"/>
</dbReference>
<dbReference type="Proteomes" id="UP000199203">
    <property type="component" value="Unassembled WGS sequence"/>
</dbReference>
<dbReference type="Pfam" id="PF20420">
    <property type="entry name" value="DUF6702"/>
    <property type="match status" value="1"/>
</dbReference>
<name>A0A1G7UCZ5_9FLAO</name>
<gene>
    <name evidence="1" type="ORF">SAMN05421825_3403</name>
</gene>
<protein>
    <recommendedName>
        <fullName evidence="3">Peptidase E</fullName>
    </recommendedName>
</protein>
<evidence type="ECO:0008006" key="3">
    <source>
        <dbReference type="Google" id="ProtNLM"/>
    </source>
</evidence>
<sequence length="167" mass="19974">MKKVLSIIFAFSFIFAFISFKPHPYHVGSMEFNYNQKSRTFEITGRFFMDDLENAINKKYGKNLHFQDIKYEKEMQENLKNYASEYLKLKVNNQFVKVNFVGYQEDKESVDIFLESEGVSNPKKVETAVSFLYNLFDDQMNIIHIIVNSQRKSEKLTYPDRYLYQEF</sequence>
<organism evidence="1 2">
    <name type="scientific">Epilithonimonas hungarica</name>
    <dbReference type="NCBI Taxonomy" id="454006"/>
    <lineage>
        <taxon>Bacteria</taxon>
        <taxon>Pseudomonadati</taxon>
        <taxon>Bacteroidota</taxon>
        <taxon>Flavobacteriia</taxon>
        <taxon>Flavobacteriales</taxon>
        <taxon>Weeksellaceae</taxon>
        <taxon>Chryseobacterium group</taxon>
        <taxon>Epilithonimonas</taxon>
    </lineage>
</organism>
<evidence type="ECO:0000313" key="2">
    <source>
        <dbReference type="Proteomes" id="UP000199203"/>
    </source>
</evidence>
<dbReference type="EMBL" id="FNBH01000004">
    <property type="protein sequence ID" value="SDG45466.1"/>
    <property type="molecule type" value="Genomic_DNA"/>
</dbReference>
<dbReference type="AlphaFoldDB" id="A0A1G7UCZ5"/>
<evidence type="ECO:0000313" key="1">
    <source>
        <dbReference type="EMBL" id="SDG45466.1"/>
    </source>
</evidence>
<proteinExistence type="predicted"/>
<accession>A0A1G7UCZ5</accession>